<name>A0ABR9CSP3_9HYPH</name>
<evidence type="ECO:0000313" key="6">
    <source>
        <dbReference type="EMBL" id="MBD8893654.1"/>
    </source>
</evidence>
<sequence length="629" mass="68392">MNMAAVGQDKDNAVSTGKKILIAEDSPVTQDILKLLLTSKGYDADIARDGTEALKCLLDKRYALALMDFHMPGLNGSEVVAEFRRLADGKAAPVFVAMTADPAALLAEKNSCEQFAKVFPKPFDIDEVLDFIDFSQGGAGRAVVPEGLKLPVTEEPESGGIGPEGSAAALAQETARRLRNTGGQPGISSLADAVEFQVSFGSLSLRGLRWPEDVGPAGVSVATRSYLASGGGYDAVIVSEPALCEDLRALWEIGDLYLLPVIDENGSLGPCADVSVPSLPRGSVQRTIEETIRDFSEARMSVHVHIRQSKSLSDKVAASTYVRGNSLKPHYNANKKHGFDFDICLDAKEGAAAMAALSELGLTETVFFDRFHMCGGCRSVRMNVREECFSCRSPNLKESKFIHHFKCAYQAAEEDFRQGSDLVCPKCSRELRHFGVDYDKPGIIIRCQACGSSSSDTAVGFQCMDCGYHTDGEVAETTDVFGYALSEKGIAFVEEGPVVIGGLQTKLRFAELPLELVIQLNKAAHDFSEKETPFSLITMSFPARREMVSEHGIRLVENSRVQMMENIKNYFGGNAVTYHGEAQDYVLINRVSPENARANLPQYLEAAQSGLRIDLQARMTVFGLEDLFA</sequence>
<dbReference type="InterPro" id="IPR001789">
    <property type="entry name" value="Sig_transdc_resp-reg_receiver"/>
</dbReference>
<evidence type="ECO:0000256" key="4">
    <source>
        <dbReference type="PROSITE-ProRule" id="PRU00169"/>
    </source>
</evidence>
<dbReference type="InterPro" id="IPR011006">
    <property type="entry name" value="CheY-like_superfamily"/>
</dbReference>
<comment type="caution">
    <text evidence="6">The sequence shown here is derived from an EMBL/GenBank/DDBJ whole genome shotgun (WGS) entry which is preliminary data.</text>
</comment>
<dbReference type="EMBL" id="JACYXI010000014">
    <property type="protein sequence ID" value="MBD8893654.1"/>
    <property type="molecule type" value="Genomic_DNA"/>
</dbReference>
<dbReference type="PROSITE" id="PS50110">
    <property type="entry name" value="RESPONSE_REGULATORY"/>
    <property type="match status" value="1"/>
</dbReference>
<reference evidence="6 7" key="2">
    <citation type="journal article" date="2021" name="Int. J. Syst. Evol. Microbiol.">
        <title>Roseibium litorale sp. nov., isolated from a tidal flat sediment and proposal for the reclassification of Labrenzia polysiphoniae as Roseibium polysiphoniae comb. nov.</title>
        <authorList>
            <person name="Liu Y."/>
            <person name="Pei T."/>
            <person name="Du J."/>
            <person name="Chao M."/>
            <person name="Deng M.R."/>
            <person name="Zhu H."/>
        </authorList>
    </citation>
    <scope>NUCLEOTIDE SEQUENCE [LARGE SCALE GENOMIC DNA]</scope>
    <source>
        <strain evidence="6 7">4C16A</strain>
    </source>
</reference>
<gene>
    <name evidence="6" type="ORF">IG616_19070</name>
</gene>
<dbReference type="Proteomes" id="UP000632063">
    <property type="component" value="Unassembled WGS sequence"/>
</dbReference>
<feature type="domain" description="Response regulatory" evidence="5">
    <location>
        <begin position="19"/>
        <end position="136"/>
    </location>
</feature>
<evidence type="ECO:0000256" key="1">
    <source>
        <dbReference type="ARBA" id="ARBA00022553"/>
    </source>
</evidence>
<dbReference type="Pfam" id="PF00072">
    <property type="entry name" value="Response_reg"/>
    <property type="match status" value="1"/>
</dbReference>
<evidence type="ECO:0000259" key="5">
    <source>
        <dbReference type="PROSITE" id="PS50110"/>
    </source>
</evidence>
<accession>A0ABR9CSP3</accession>
<organism evidence="6 7">
    <name type="scientific">Roseibium litorale</name>
    <dbReference type="NCBI Taxonomy" id="2803841"/>
    <lineage>
        <taxon>Bacteria</taxon>
        <taxon>Pseudomonadati</taxon>
        <taxon>Pseudomonadota</taxon>
        <taxon>Alphaproteobacteria</taxon>
        <taxon>Hyphomicrobiales</taxon>
        <taxon>Stappiaceae</taxon>
        <taxon>Roseibium</taxon>
    </lineage>
</organism>
<dbReference type="InterPro" id="IPR040572">
    <property type="entry name" value="TackOD1"/>
</dbReference>
<dbReference type="PANTHER" id="PTHR44591:SF3">
    <property type="entry name" value="RESPONSE REGULATORY DOMAIN-CONTAINING PROTEIN"/>
    <property type="match status" value="1"/>
</dbReference>
<keyword evidence="3" id="KW-0804">Transcription</keyword>
<dbReference type="InterPro" id="IPR050595">
    <property type="entry name" value="Bact_response_regulator"/>
</dbReference>
<dbReference type="SMART" id="SM00448">
    <property type="entry name" value="REC"/>
    <property type="match status" value="1"/>
</dbReference>
<dbReference type="Pfam" id="PF18551">
    <property type="entry name" value="TackOD1"/>
    <property type="match status" value="1"/>
</dbReference>
<dbReference type="SUPFAM" id="SSF52172">
    <property type="entry name" value="CheY-like"/>
    <property type="match status" value="1"/>
</dbReference>
<dbReference type="CDD" id="cd17546">
    <property type="entry name" value="REC_hyHK_CKI1_RcsC-like"/>
    <property type="match status" value="1"/>
</dbReference>
<protein>
    <submittedName>
        <fullName evidence="6">Response regulator</fullName>
    </submittedName>
</protein>
<evidence type="ECO:0000256" key="3">
    <source>
        <dbReference type="ARBA" id="ARBA00023163"/>
    </source>
</evidence>
<dbReference type="PANTHER" id="PTHR44591">
    <property type="entry name" value="STRESS RESPONSE REGULATOR PROTEIN 1"/>
    <property type="match status" value="1"/>
</dbReference>
<feature type="modified residue" description="4-aspartylphosphate" evidence="4">
    <location>
        <position position="68"/>
    </location>
</feature>
<keyword evidence="7" id="KW-1185">Reference proteome</keyword>
<keyword evidence="2" id="KW-0805">Transcription regulation</keyword>
<keyword evidence="1 4" id="KW-0597">Phosphoprotein</keyword>
<proteinExistence type="predicted"/>
<dbReference type="RefSeq" id="WP_192149855.1">
    <property type="nucleotide sequence ID" value="NZ_JACYXI010000014.1"/>
</dbReference>
<dbReference type="Gene3D" id="3.40.50.2300">
    <property type="match status" value="1"/>
</dbReference>
<reference evidence="7" key="1">
    <citation type="submission" date="2020-09" db="EMBL/GenBank/DDBJ databases">
        <title>The genome sequence of strain Labrenzia suaedae 4C16A.</title>
        <authorList>
            <person name="Liu Y."/>
        </authorList>
    </citation>
    <scope>NUCLEOTIDE SEQUENCE [LARGE SCALE GENOMIC DNA]</scope>
    <source>
        <strain evidence="7">4C16A</strain>
    </source>
</reference>
<evidence type="ECO:0000256" key="2">
    <source>
        <dbReference type="ARBA" id="ARBA00023015"/>
    </source>
</evidence>
<evidence type="ECO:0000313" key="7">
    <source>
        <dbReference type="Proteomes" id="UP000632063"/>
    </source>
</evidence>